<reference evidence="2" key="2">
    <citation type="submission" date="2015-01" db="EMBL/GenBank/DDBJ databases">
        <title>Evolutionary Origins and Diversification of the Mycorrhizal Mutualists.</title>
        <authorList>
            <consortium name="DOE Joint Genome Institute"/>
            <consortium name="Mycorrhizal Genomics Consortium"/>
            <person name="Kohler A."/>
            <person name="Kuo A."/>
            <person name="Nagy L.G."/>
            <person name="Floudas D."/>
            <person name="Copeland A."/>
            <person name="Barry K.W."/>
            <person name="Cichocki N."/>
            <person name="Veneault-Fourrey C."/>
            <person name="LaButti K."/>
            <person name="Lindquist E.A."/>
            <person name="Lipzen A."/>
            <person name="Lundell T."/>
            <person name="Morin E."/>
            <person name="Murat C."/>
            <person name="Riley R."/>
            <person name="Ohm R."/>
            <person name="Sun H."/>
            <person name="Tunlid A."/>
            <person name="Henrissat B."/>
            <person name="Grigoriev I.V."/>
            <person name="Hibbett D.S."/>
            <person name="Martin F."/>
        </authorList>
    </citation>
    <scope>NUCLEOTIDE SEQUENCE [LARGE SCALE GENOMIC DNA]</scope>
    <source>
        <strain evidence="2">h7</strain>
    </source>
</reference>
<proteinExistence type="predicted"/>
<name>A0A0C2XRN4_HEBCY</name>
<protein>
    <submittedName>
        <fullName evidence="1">Uncharacterized protein</fullName>
    </submittedName>
</protein>
<evidence type="ECO:0000313" key="1">
    <source>
        <dbReference type="EMBL" id="KIM40348.1"/>
    </source>
</evidence>
<dbReference type="Proteomes" id="UP000053424">
    <property type="component" value="Unassembled WGS sequence"/>
</dbReference>
<organism evidence="1 2">
    <name type="scientific">Hebeloma cylindrosporum</name>
    <dbReference type="NCBI Taxonomy" id="76867"/>
    <lineage>
        <taxon>Eukaryota</taxon>
        <taxon>Fungi</taxon>
        <taxon>Dikarya</taxon>
        <taxon>Basidiomycota</taxon>
        <taxon>Agaricomycotina</taxon>
        <taxon>Agaricomycetes</taxon>
        <taxon>Agaricomycetidae</taxon>
        <taxon>Agaricales</taxon>
        <taxon>Agaricineae</taxon>
        <taxon>Hymenogastraceae</taxon>
        <taxon>Hebeloma</taxon>
    </lineage>
</organism>
<sequence>MISRLMRSNMRADIPKSLYNSRRIFRTCSLSARLLRLEKLAPTMSIRGLSDLHRLQYDITKTDAMAQSDASYWLLVLFCRLVILRVADLI</sequence>
<reference evidence="1 2" key="1">
    <citation type="submission" date="2014-04" db="EMBL/GenBank/DDBJ databases">
        <authorList>
            <consortium name="DOE Joint Genome Institute"/>
            <person name="Kuo A."/>
            <person name="Gay G."/>
            <person name="Dore J."/>
            <person name="Kohler A."/>
            <person name="Nagy L.G."/>
            <person name="Floudas D."/>
            <person name="Copeland A."/>
            <person name="Barry K.W."/>
            <person name="Cichocki N."/>
            <person name="Veneault-Fourrey C."/>
            <person name="LaButti K."/>
            <person name="Lindquist E.A."/>
            <person name="Lipzen A."/>
            <person name="Lundell T."/>
            <person name="Morin E."/>
            <person name="Murat C."/>
            <person name="Sun H."/>
            <person name="Tunlid A."/>
            <person name="Henrissat B."/>
            <person name="Grigoriev I.V."/>
            <person name="Hibbett D.S."/>
            <person name="Martin F."/>
            <person name="Nordberg H.P."/>
            <person name="Cantor M.N."/>
            <person name="Hua S.X."/>
        </authorList>
    </citation>
    <scope>NUCLEOTIDE SEQUENCE [LARGE SCALE GENOMIC DNA]</scope>
    <source>
        <strain evidence="2">h7</strain>
    </source>
</reference>
<dbReference type="HOGENOM" id="CLU_2441106_0_0_1"/>
<accession>A0A0C2XRN4</accession>
<dbReference type="EMBL" id="KN831783">
    <property type="protein sequence ID" value="KIM40348.1"/>
    <property type="molecule type" value="Genomic_DNA"/>
</dbReference>
<keyword evidence="2" id="KW-1185">Reference proteome</keyword>
<gene>
    <name evidence="1" type="ORF">M413DRAFT_177743</name>
</gene>
<evidence type="ECO:0000313" key="2">
    <source>
        <dbReference type="Proteomes" id="UP000053424"/>
    </source>
</evidence>
<dbReference type="AlphaFoldDB" id="A0A0C2XRN4"/>